<dbReference type="Pfam" id="PF00295">
    <property type="entry name" value="Glyco_hydro_28"/>
    <property type="match status" value="1"/>
</dbReference>
<dbReference type="SUPFAM" id="SSF51126">
    <property type="entry name" value="Pectin lyase-like"/>
    <property type="match status" value="1"/>
</dbReference>
<dbReference type="GO" id="GO:0071555">
    <property type="term" value="P:cell wall organization"/>
    <property type="evidence" value="ECO:0007669"/>
    <property type="project" value="UniProtKB-KW"/>
</dbReference>
<evidence type="ECO:0000256" key="2">
    <source>
        <dbReference type="ARBA" id="ARBA00008834"/>
    </source>
</evidence>
<dbReference type="GO" id="GO:0004553">
    <property type="term" value="F:hydrolase activity, hydrolyzing O-glycosyl compounds"/>
    <property type="evidence" value="ECO:0007669"/>
    <property type="project" value="UniProtKB-ARBA"/>
</dbReference>
<feature type="signal peptide" evidence="10">
    <location>
        <begin position="1"/>
        <end position="22"/>
    </location>
</feature>
<dbReference type="SMART" id="SM00710">
    <property type="entry name" value="PbH1"/>
    <property type="match status" value="6"/>
</dbReference>
<keyword evidence="10" id="KW-0732">Signal</keyword>
<feature type="chain" id="PRO_5044867012" description="Polygalacturonase" evidence="10">
    <location>
        <begin position="23"/>
        <end position="387"/>
    </location>
</feature>
<dbReference type="InterPro" id="IPR000743">
    <property type="entry name" value="Glyco_hydro_28"/>
</dbReference>
<organism evidence="11 12">
    <name type="scientific">Castilleja foliolosa</name>
    <dbReference type="NCBI Taxonomy" id="1961234"/>
    <lineage>
        <taxon>Eukaryota</taxon>
        <taxon>Viridiplantae</taxon>
        <taxon>Streptophyta</taxon>
        <taxon>Embryophyta</taxon>
        <taxon>Tracheophyta</taxon>
        <taxon>Spermatophyta</taxon>
        <taxon>Magnoliopsida</taxon>
        <taxon>eudicotyledons</taxon>
        <taxon>Gunneridae</taxon>
        <taxon>Pentapetalae</taxon>
        <taxon>asterids</taxon>
        <taxon>lamiids</taxon>
        <taxon>Lamiales</taxon>
        <taxon>Orobanchaceae</taxon>
        <taxon>Pedicularideae</taxon>
        <taxon>Castillejinae</taxon>
        <taxon>Castilleja</taxon>
    </lineage>
</organism>
<evidence type="ECO:0000256" key="3">
    <source>
        <dbReference type="ARBA" id="ARBA00022512"/>
    </source>
</evidence>
<keyword evidence="5 9" id="KW-0378">Hydrolase</keyword>
<evidence type="ECO:0000256" key="10">
    <source>
        <dbReference type="SAM" id="SignalP"/>
    </source>
</evidence>
<dbReference type="InterPro" id="IPR011050">
    <property type="entry name" value="Pectin_lyase_fold/virulence"/>
</dbReference>
<reference evidence="12" key="1">
    <citation type="journal article" date="2024" name="IScience">
        <title>Strigolactones Initiate the Formation of Haustorium-like Structures in Castilleja.</title>
        <authorList>
            <person name="Buerger M."/>
            <person name="Peterson D."/>
            <person name="Chory J."/>
        </authorList>
    </citation>
    <scope>NUCLEOTIDE SEQUENCE [LARGE SCALE GENOMIC DNA]</scope>
</reference>
<evidence type="ECO:0000313" key="11">
    <source>
        <dbReference type="EMBL" id="KAL3642144.1"/>
    </source>
</evidence>
<comment type="caution">
    <text evidence="11">The sequence shown here is derived from an EMBL/GenBank/DDBJ whole genome shotgun (WGS) entry which is preliminary data.</text>
</comment>
<evidence type="ECO:0000256" key="1">
    <source>
        <dbReference type="ARBA" id="ARBA00004191"/>
    </source>
</evidence>
<dbReference type="Proteomes" id="UP001632038">
    <property type="component" value="Unassembled WGS sequence"/>
</dbReference>
<dbReference type="InterPro" id="IPR006626">
    <property type="entry name" value="PbH1"/>
</dbReference>
<accession>A0ABD3DME2</accession>
<gene>
    <name evidence="11" type="ORF">CASFOL_012959</name>
</gene>
<keyword evidence="6 9" id="KW-0326">Glycosidase</keyword>
<protein>
    <recommendedName>
        <fullName evidence="13">Polygalacturonase</fullName>
    </recommendedName>
</protein>
<evidence type="ECO:0008006" key="13">
    <source>
        <dbReference type="Google" id="ProtNLM"/>
    </source>
</evidence>
<comment type="similarity">
    <text evidence="2 9">Belongs to the glycosyl hydrolase 28 family.</text>
</comment>
<dbReference type="InterPro" id="IPR012334">
    <property type="entry name" value="Pectin_lyas_fold"/>
</dbReference>
<name>A0ABD3DME2_9LAMI</name>
<evidence type="ECO:0000256" key="7">
    <source>
        <dbReference type="ARBA" id="ARBA00023316"/>
    </source>
</evidence>
<evidence type="ECO:0000256" key="9">
    <source>
        <dbReference type="RuleBase" id="RU361169"/>
    </source>
</evidence>
<dbReference type="PROSITE" id="PS00502">
    <property type="entry name" value="POLYGALACTURONASE"/>
    <property type="match status" value="1"/>
</dbReference>
<evidence type="ECO:0000256" key="4">
    <source>
        <dbReference type="ARBA" id="ARBA00022525"/>
    </source>
</evidence>
<evidence type="ECO:0000256" key="8">
    <source>
        <dbReference type="PROSITE-ProRule" id="PRU10052"/>
    </source>
</evidence>
<comment type="subcellular location">
    <subcellularLocation>
        <location evidence="1">Secreted</location>
        <location evidence="1">Cell wall</location>
    </subcellularLocation>
</comment>
<dbReference type="Gene3D" id="2.160.20.10">
    <property type="entry name" value="Single-stranded right-handed beta-helix, Pectin lyase-like"/>
    <property type="match status" value="1"/>
</dbReference>
<evidence type="ECO:0000256" key="6">
    <source>
        <dbReference type="ARBA" id="ARBA00023295"/>
    </source>
</evidence>
<keyword evidence="7" id="KW-0961">Cell wall biogenesis/degradation</keyword>
<proteinExistence type="inferred from homology"/>
<dbReference type="AlphaFoldDB" id="A0ABD3DME2"/>
<sequence>MICTKMTIIFLIFTFFFNYSFADQPSYNVQDYGAKPNGNSDCTQYFLDAWEAACKTKGRATVYVPKGRYLLSKTVFDGNGCNNEETTIRIDGTLIHTPTDYSDENWLVFQEVTGVNILAGKIDAKGRYLWECKRSGKSCNQGAMSLALYNSSDVTINGLTSINSQMFHLFIFGCQNVSLFNTNIYAPKLSPNTDGIHVEYSSEVTISNSLIRTGDDCISIGRGASNVWIEKIACGPGHGISIGSLGWSLQEEGVENVTVKNVTLKGTQNGLRIKTWARLSTSYVRNVLYQNIKMINTYNPILIDQMYCPHNINCPTEGSGVKISKITYVNVWGTSASEVAVALNCSSLEPCRGIKLNQVKLRYDGGEAVGSCDNAWVKISSNVRPKC</sequence>
<dbReference type="EMBL" id="JAVIJP010000016">
    <property type="protein sequence ID" value="KAL3642144.1"/>
    <property type="molecule type" value="Genomic_DNA"/>
</dbReference>
<evidence type="ECO:0000313" key="12">
    <source>
        <dbReference type="Proteomes" id="UP001632038"/>
    </source>
</evidence>
<feature type="active site" evidence="8">
    <location>
        <position position="238"/>
    </location>
</feature>
<keyword evidence="4" id="KW-0964">Secreted</keyword>
<dbReference type="FunFam" id="2.160.20.10:FF:000004">
    <property type="entry name" value="Pectin lyase-like superfamily protein"/>
    <property type="match status" value="1"/>
</dbReference>
<evidence type="ECO:0000256" key="5">
    <source>
        <dbReference type="ARBA" id="ARBA00022801"/>
    </source>
</evidence>
<keyword evidence="3" id="KW-0134">Cell wall</keyword>
<dbReference type="PANTHER" id="PTHR31375">
    <property type="match status" value="1"/>
</dbReference>
<keyword evidence="12" id="KW-1185">Reference proteome</keyword>